<feature type="domain" description="Ig-like" evidence="2">
    <location>
        <begin position="63"/>
        <end position="127"/>
    </location>
</feature>
<dbReference type="OrthoDB" id="5970915at2759"/>
<feature type="transmembrane region" description="Helical" evidence="1">
    <location>
        <begin position="6"/>
        <end position="35"/>
    </location>
</feature>
<evidence type="ECO:0000313" key="4">
    <source>
        <dbReference type="Proteomes" id="UP000784294"/>
    </source>
</evidence>
<comment type="caution">
    <text evidence="3">The sequence shown here is derived from an EMBL/GenBank/DDBJ whole genome shotgun (WGS) entry which is preliminary data.</text>
</comment>
<evidence type="ECO:0000256" key="1">
    <source>
        <dbReference type="SAM" id="Phobius"/>
    </source>
</evidence>
<dbReference type="InterPro" id="IPR007110">
    <property type="entry name" value="Ig-like_dom"/>
</dbReference>
<accession>A0A3S4ZXD6</accession>
<evidence type="ECO:0000313" key="3">
    <source>
        <dbReference type="EMBL" id="VEL22203.1"/>
    </source>
</evidence>
<protein>
    <recommendedName>
        <fullName evidence="2">Ig-like domain-containing protein</fullName>
    </recommendedName>
</protein>
<sequence length="127" mass="14503">FPLLFILLLLFLINIIFLFLLLLFLFLLFLLLFIFCRLLLPFLLRLPPIHGAASDAKEANSPPRLIGVGLPEARSLNEGDRLELYCRMTGDPKPTTCWIKDGMWRLESNGSDLEVSHSEAISTDHHR</sequence>
<name>A0A3S4ZXD6_9PLAT</name>
<keyword evidence="1" id="KW-1133">Transmembrane helix</keyword>
<gene>
    <name evidence="3" type="ORF">PXEA_LOCUS15643</name>
</gene>
<dbReference type="PROSITE" id="PS50835">
    <property type="entry name" value="IG_LIKE"/>
    <property type="match status" value="1"/>
</dbReference>
<keyword evidence="1" id="KW-0472">Membrane</keyword>
<dbReference type="AlphaFoldDB" id="A0A3S4ZXD6"/>
<dbReference type="InterPro" id="IPR013783">
    <property type="entry name" value="Ig-like_fold"/>
</dbReference>
<dbReference type="Gene3D" id="2.60.40.10">
    <property type="entry name" value="Immunoglobulins"/>
    <property type="match status" value="1"/>
</dbReference>
<reference evidence="3" key="1">
    <citation type="submission" date="2018-11" db="EMBL/GenBank/DDBJ databases">
        <authorList>
            <consortium name="Pathogen Informatics"/>
        </authorList>
    </citation>
    <scope>NUCLEOTIDE SEQUENCE</scope>
</reference>
<dbReference type="Proteomes" id="UP000784294">
    <property type="component" value="Unassembled WGS sequence"/>
</dbReference>
<organism evidence="3 4">
    <name type="scientific">Protopolystoma xenopodis</name>
    <dbReference type="NCBI Taxonomy" id="117903"/>
    <lineage>
        <taxon>Eukaryota</taxon>
        <taxon>Metazoa</taxon>
        <taxon>Spiralia</taxon>
        <taxon>Lophotrochozoa</taxon>
        <taxon>Platyhelminthes</taxon>
        <taxon>Monogenea</taxon>
        <taxon>Polyopisthocotylea</taxon>
        <taxon>Polystomatidea</taxon>
        <taxon>Polystomatidae</taxon>
        <taxon>Protopolystoma</taxon>
    </lineage>
</organism>
<dbReference type="SUPFAM" id="SSF48726">
    <property type="entry name" value="Immunoglobulin"/>
    <property type="match status" value="1"/>
</dbReference>
<evidence type="ECO:0000259" key="2">
    <source>
        <dbReference type="PROSITE" id="PS50835"/>
    </source>
</evidence>
<keyword evidence="4" id="KW-1185">Reference proteome</keyword>
<keyword evidence="1" id="KW-0812">Transmembrane</keyword>
<dbReference type="InterPro" id="IPR036179">
    <property type="entry name" value="Ig-like_dom_sf"/>
</dbReference>
<feature type="non-terminal residue" evidence="3">
    <location>
        <position position="1"/>
    </location>
</feature>
<dbReference type="EMBL" id="CAAALY010055200">
    <property type="protein sequence ID" value="VEL22203.1"/>
    <property type="molecule type" value="Genomic_DNA"/>
</dbReference>
<proteinExistence type="predicted"/>